<dbReference type="Pfam" id="PF05076">
    <property type="entry name" value="SUFU"/>
    <property type="match status" value="1"/>
</dbReference>
<keyword evidence="3" id="KW-1185">Reference proteome</keyword>
<reference evidence="2 3" key="1">
    <citation type="submission" date="2019-08" db="EMBL/GenBank/DDBJ databases">
        <title>Genome sequencing of Paenibacillus faecis DSM 23593(T).</title>
        <authorList>
            <person name="Kook J.-K."/>
            <person name="Park S.-N."/>
            <person name="Lim Y.K."/>
        </authorList>
    </citation>
    <scope>NUCLEOTIDE SEQUENCE [LARGE SCALE GENOMIC DNA]</scope>
    <source>
        <strain evidence="2 3">DSM 23593</strain>
    </source>
</reference>
<dbReference type="EMBL" id="VSDO01000004">
    <property type="protein sequence ID" value="TYA11389.1"/>
    <property type="molecule type" value="Genomic_DNA"/>
</dbReference>
<name>A0A5D0CMZ0_9BACL</name>
<dbReference type="InterPro" id="IPR037181">
    <property type="entry name" value="SUFU_N"/>
</dbReference>
<gene>
    <name evidence="2" type="ORF">FRY98_19765</name>
</gene>
<protein>
    <submittedName>
        <fullName evidence="2">Suppressor of fused domain protein</fullName>
    </submittedName>
</protein>
<dbReference type="Proteomes" id="UP000325218">
    <property type="component" value="Unassembled WGS sequence"/>
</dbReference>
<dbReference type="InterPro" id="IPR020941">
    <property type="entry name" value="SUFU-like_domain"/>
</dbReference>
<feature type="domain" description="Suppressor of fused-like" evidence="1">
    <location>
        <begin position="69"/>
        <end position="243"/>
    </location>
</feature>
<comment type="caution">
    <text evidence="2">The sequence shown here is derived from an EMBL/GenBank/DDBJ whole genome shotgun (WGS) entry which is preliminary data.</text>
</comment>
<dbReference type="SUPFAM" id="SSF103359">
    <property type="entry name" value="Suppressor of Fused, N-terminal domain"/>
    <property type="match status" value="1"/>
</dbReference>
<organism evidence="2 3">
    <name type="scientific">Paenibacillus faecis</name>
    <dbReference type="NCBI Taxonomy" id="862114"/>
    <lineage>
        <taxon>Bacteria</taxon>
        <taxon>Bacillati</taxon>
        <taxon>Bacillota</taxon>
        <taxon>Bacilli</taxon>
        <taxon>Bacillales</taxon>
        <taxon>Paenibacillaceae</taxon>
        <taxon>Paenibacillus</taxon>
    </lineage>
</organism>
<dbReference type="AlphaFoldDB" id="A0A5D0CMZ0"/>
<dbReference type="RefSeq" id="WP_148455171.1">
    <property type="nucleotide sequence ID" value="NZ_VSDO01000004.1"/>
</dbReference>
<proteinExistence type="predicted"/>
<accession>A0A5D0CMZ0</accession>
<evidence type="ECO:0000313" key="2">
    <source>
        <dbReference type="EMBL" id="TYA11389.1"/>
    </source>
</evidence>
<dbReference type="OrthoDB" id="4827574at2"/>
<sequence>MNFFKKLFGGRETGKSEDGTTIYRYDEPQEQEWAPPSEILYMEEIGEHFNKVFPNRETAVFHEIVSDLVHIDVNVMEATPDEPYRVLFTNGMSDLPMTLPPEIREEYKHLERAELMMFLPPDWPLEQKDFEAEENYWPIRLLKVLARFPHQYHTWLGYGHTIPNSEDYDPYAPNTELSGVVLLALPEEVSTIHTKDGNQIQVYFPVPIYREEMEAKLQLGCDALIEKLAELPGDFLILDPQRKNAYKDI</sequence>
<evidence type="ECO:0000259" key="1">
    <source>
        <dbReference type="Pfam" id="PF05076"/>
    </source>
</evidence>
<evidence type="ECO:0000313" key="3">
    <source>
        <dbReference type="Proteomes" id="UP000325218"/>
    </source>
</evidence>